<protein>
    <submittedName>
        <fullName evidence="2">Uncharacterized protein</fullName>
    </submittedName>
</protein>
<keyword evidence="1" id="KW-1133">Transmembrane helix</keyword>
<reference evidence="2" key="1">
    <citation type="submission" date="2023-03" db="EMBL/GenBank/DDBJ databases">
        <title>Complete genome of Cladonia borealis.</title>
        <authorList>
            <person name="Park H."/>
        </authorList>
    </citation>
    <scope>NUCLEOTIDE SEQUENCE</scope>
    <source>
        <strain evidence="2">ANT050790</strain>
    </source>
</reference>
<keyword evidence="3" id="KW-1185">Reference proteome</keyword>
<dbReference type="AlphaFoldDB" id="A0AA39QZD3"/>
<proteinExistence type="predicted"/>
<keyword evidence="1" id="KW-0812">Transmembrane</keyword>
<accession>A0AA39QZD3</accession>
<evidence type="ECO:0000256" key="1">
    <source>
        <dbReference type="SAM" id="Phobius"/>
    </source>
</evidence>
<comment type="caution">
    <text evidence="2">The sequence shown here is derived from an EMBL/GenBank/DDBJ whole genome shotgun (WGS) entry which is preliminary data.</text>
</comment>
<sequence>MSAQQYQAINYTELEYPPPNSVLTDCPHASGQPDVGGGIYNPSASNEAANPFFSIPGALNWVDPAWSTCIPVTYGVFDPPIALSKASQMAAQTAAGASGPVAESAAPGSSATPNAAPVTVVPGALHGGNNPAPGALSPASVLIAGPTSTAEVELNPSVSLVLAPGESVVFHGGDKAPSFLVGETFLLPTASVSVNEVLATPAASNNPPQQATSEEPPIPVVNTPSYNSVLMATPSSVVAAPTAAAQPAISPVNAPANNPPAANSPAVTAPAVNRPAVNSPVTNPPATAVNNPVVVASPSPVVVAGSTAAPASNGGVVIASSTYAPGSQATVGGQVISVGTNNIVQSGTTQNVPTQTEPTPVLVGGNSIESAPSGGVVIASSTYEPGVVAQVAGTPISVGSSSIVVASSTHAIPSVAAVVPQAAPVASQAAPAPTPVLVGGNSVVNAPGGGVVIASSTYQPGVQAQVSGTPISVGTDNIAVDSSTYALPSAPSATPVLIGGSTIAAASSGGIVIAGSTYQPGVVAQVAGTPISVGTNNVVINSQTVGLPSAAPQTPAPTAVQTPSQTPVLVGGQSIVKASGGGVVIGSSTIAPGAQATVSGTVVTAGTNNVVVGGNNYALPDTAGATLQQQQAPAAQPQSAPAIVAGQTVSQASNGGVVVGSSTIAPGQQATISGQVISAGSSNVAIGGSTYGLPGTAGAILQTPAPQDQPQTTAFVGGQPIARASNGGIVIGSSTIAPGSQATISGQVISAGPTNVAIGGSTYALPSTAGAVLQTPAPQPSSPVEVGGNSIVKAANGGVVVGSSTIAPGSVATISGQVISAGPSNVAIDGSTYALPTSVGATLETPAPQSEQEVPVQVGGNSIARASNGGIIIGSSTLAPGSEATISGQVVSAGATNVAIGGSTYDLASTAGAVLQTPSPVTPSNAPVVVAGQTVARASNGGLIVGTSTIAPGAQATISGHVFSAAGTGATNIAIDGNNYALATTAGALLETPAPISPMSAEAAVTLANGEVISAGGPAAVVSGVTASVLGDDSGLVIGSKTIPLPPPSALTTLNAVYTVGGQTFTAAPSGLPISIDGTTLSPGGSPITISGTVVSLGSGALQIGSTIMPLPTAPSELFTVGGTTFAAAATGFAVDGTSIAPGGSAITISGTVVSLGTAGLQIGSSTIPLNAAELTAAAGGLVSGIGLAPTGFYNGTNTNSTSSTLLTSTASLSGPPALTGIVSASQAATSTAKPKTGVASKFGSGIWVLVITVMLGWGVAVIAVTM</sequence>
<evidence type="ECO:0000313" key="3">
    <source>
        <dbReference type="Proteomes" id="UP001166286"/>
    </source>
</evidence>
<organism evidence="2 3">
    <name type="scientific">Cladonia borealis</name>
    <dbReference type="NCBI Taxonomy" id="184061"/>
    <lineage>
        <taxon>Eukaryota</taxon>
        <taxon>Fungi</taxon>
        <taxon>Dikarya</taxon>
        <taxon>Ascomycota</taxon>
        <taxon>Pezizomycotina</taxon>
        <taxon>Lecanoromycetes</taxon>
        <taxon>OSLEUM clade</taxon>
        <taxon>Lecanoromycetidae</taxon>
        <taxon>Lecanorales</taxon>
        <taxon>Lecanorineae</taxon>
        <taxon>Cladoniaceae</taxon>
        <taxon>Cladonia</taxon>
    </lineage>
</organism>
<feature type="transmembrane region" description="Helical" evidence="1">
    <location>
        <begin position="1246"/>
        <end position="1265"/>
    </location>
</feature>
<name>A0AA39QZD3_9LECA</name>
<gene>
    <name evidence="2" type="ORF">JMJ35_007201</name>
</gene>
<evidence type="ECO:0000313" key="2">
    <source>
        <dbReference type="EMBL" id="KAK0510769.1"/>
    </source>
</evidence>
<dbReference type="EMBL" id="JAFEKC020000015">
    <property type="protein sequence ID" value="KAK0510769.1"/>
    <property type="molecule type" value="Genomic_DNA"/>
</dbReference>
<dbReference type="Proteomes" id="UP001166286">
    <property type="component" value="Unassembled WGS sequence"/>
</dbReference>
<keyword evidence="1" id="KW-0472">Membrane</keyword>